<feature type="region of interest" description="Disordered" evidence="11">
    <location>
        <begin position="338"/>
        <end position="360"/>
    </location>
</feature>
<dbReference type="InterPro" id="IPR051101">
    <property type="entry name" value="ZC3H12/N4BP1_RNase_Reg"/>
</dbReference>
<evidence type="ECO:0000256" key="10">
    <source>
        <dbReference type="PROSITE-ProRule" id="PRU00723"/>
    </source>
</evidence>
<keyword evidence="4 10" id="KW-0479">Metal-binding</keyword>
<dbReference type="Gene3D" id="3.40.50.11980">
    <property type="match status" value="1"/>
</dbReference>
<evidence type="ECO:0000256" key="4">
    <source>
        <dbReference type="ARBA" id="ARBA00022723"/>
    </source>
</evidence>
<evidence type="ECO:0000256" key="6">
    <source>
        <dbReference type="ARBA" id="ARBA00022771"/>
    </source>
</evidence>
<evidence type="ECO:0000256" key="11">
    <source>
        <dbReference type="SAM" id="MobiDB-lite"/>
    </source>
</evidence>
<dbReference type="Pfam" id="PF18039">
    <property type="entry name" value="UBA_6"/>
    <property type="match status" value="1"/>
</dbReference>
<dbReference type="AlphaFoldDB" id="A0A7M7M3R9"/>
<dbReference type="OrthoDB" id="392925at2759"/>
<keyword evidence="8 10" id="KW-0862">Zinc</keyword>
<dbReference type="Proteomes" id="UP000594260">
    <property type="component" value="Unplaced"/>
</dbReference>
<keyword evidence="6 10" id="KW-0863">Zinc-finger</keyword>
<dbReference type="InterPro" id="IPR021869">
    <property type="entry name" value="RNase_Zc3h12_NYN"/>
</dbReference>
<dbReference type="GO" id="GO:0016787">
    <property type="term" value="F:hydrolase activity"/>
    <property type="evidence" value="ECO:0007669"/>
    <property type="project" value="UniProtKB-KW"/>
</dbReference>
<feature type="region of interest" description="Disordered" evidence="11">
    <location>
        <begin position="764"/>
        <end position="826"/>
    </location>
</feature>
<feature type="region of interest" description="Disordered" evidence="11">
    <location>
        <begin position="177"/>
        <end position="246"/>
    </location>
</feature>
<keyword evidence="3" id="KW-0540">Nuclease</keyword>
<feature type="compositionally biased region" description="Basic and acidic residues" evidence="11">
    <location>
        <begin position="196"/>
        <end position="209"/>
    </location>
</feature>
<dbReference type="PANTHER" id="PTHR12876">
    <property type="entry name" value="N4BP1-RELATED"/>
    <property type="match status" value="1"/>
</dbReference>
<reference evidence="13" key="1">
    <citation type="submission" date="2021-01" db="UniProtKB">
        <authorList>
            <consortium name="EnsemblMetazoa"/>
        </authorList>
    </citation>
    <scope>IDENTIFICATION</scope>
</reference>
<proteinExistence type="inferred from homology"/>
<comment type="cofactor">
    <cofactor evidence="1">
        <name>Mg(2+)</name>
        <dbReference type="ChEBI" id="CHEBI:18420"/>
    </cofactor>
</comment>
<dbReference type="EnsemblMetazoa" id="XM_022790583">
    <property type="protein sequence ID" value="XP_022646318"/>
    <property type="gene ID" value="LOC111244038"/>
</dbReference>
<evidence type="ECO:0000256" key="9">
    <source>
        <dbReference type="ARBA" id="ARBA00022842"/>
    </source>
</evidence>
<dbReference type="GO" id="GO:0005634">
    <property type="term" value="C:nucleus"/>
    <property type="evidence" value="ECO:0007669"/>
    <property type="project" value="TreeGrafter"/>
</dbReference>
<dbReference type="InterPro" id="IPR000571">
    <property type="entry name" value="Znf_CCCH"/>
</dbReference>
<dbReference type="RefSeq" id="XP_022646318.1">
    <property type="nucleotide sequence ID" value="XM_022790583.1"/>
</dbReference>
<keyword evidence="9" id="KW-0460">Magnesium</keyword>
<dbReference type="PROSITE" id="PS50103">
    <property type="entry name" value="ZF_C3H1"/>
    <property type="match status" value="1"/>
</dbReference>
<evidence type="ECO:0000313" key="13">
    <source>
        <dbReference type="EnsemblMetazoa" id="XP_022646317"/>
    </source>
</evidence>
<dbReference type="InParanoid" id="A0A7M7M3R9"/>
<sequence length="984" mass="106002">MEAELSVCNVDVPLLKRCLQRLLVLFDCLSQIEDEHDGTLRLRLWTHHKKQDSLKNAQWFFASLSGVRPSLCRPPPALTHLFEHEFLLSVISENPASERSYIVTSLDRLNQLYIVRGEIERDACVIVSACENELTANGPLANVLRAMRLVEELLCTKHGNQMLENLVLRSGSKPPITSDPFLSEATGPGPMIGGSDGRRDGRVTRRVESEDSSYDSDTESGLGPGTRSQSSQGASHGALSPGMATAPNNVQQLHKHDDVSRTVSDTLGAEFAEYISTQKVELKAVLADPGYQARLEFALKLGYTEAQVQTALQKLGLNAANNELLAELIKLSSSVSKDDQTPVAPIAGGDQPGGVAGSASSGGELRPIVIDGSNVAMSHGNKDVFSCRGIRICVDWFRARGHTELTVFVPSWRKESARPNTPIADQEILLQLEREKLLVFTPSRNVGGKRVVCYEDRYILNLATENDGIVVSNDNYRDLVLEKAEFKRVVEERLLMYSFVNDRFMPPDDPLGRQGPTLDQFLRKPSVAPQQTVPPICPYAKKCTYGNKCKYYHPERGNMPQKSITDRLAEQWKIMQEGKARNLHMGGNELTRTRSVPVTSAGDLSVPAANNSGARKKQLSRTRSAAPPQRPLTHDDFGTPTIGSGATGGLGEPRSRPKDDFAIWQAFVDSLPSTPLSRYSSWSNLPPPNKTAHVGESGHLTLAKKLSDPSESHQDVNISSLSSAGLGATSVVPSDTGNNLHKKLQRQLTLNPTCDDRLAQMRMANGPAGIGQPSGQSIGGSGGGPPGGPRTTASHQNVSRLSSDGSSSAFRGAHGETGNSSTFSDGGWQVGLLSGQNSTSDTRLNMFPNQFVTPTCYQPSIWSSPPPPAQQGVHGLRPSSLPPQNRMRAPLITPPGQSLSKTTTPFGTAASDNSSGAEGGGGGGGVGPGVLWTYGALEQRSKVYYHLTSIFPEAQVNAALELHPDGLNAPKICATILAMFPSKS</sequence>
<dbReference type="FunFam" id="3.40.50.11980:FF:000001">
    <property type="entry name" value="ZC3H12A isoform 1"/>
    <property type="match status" value="1"/>
</dbReference>
<dbReference type="CDD" id="cd18729">
    <property type="entry name" value="PIN_Zc3h12-like"/>
    <property type="match status" value="1"/>
</dbReference>
<feature type="region of interest" description="Disordered" evidence="11">
    <location>
        <begin position="596"/>
        <end position="655"/>
    </location>
</feature>
<protein>
    <recommendedName>
        <fullName evidence="12">C3H1-type domain-containing protein</fullName>
    </recommendedName>
</protein>
<keyword evidence="14" id="KW-1185">Reference proteome</keyword>
<keyword evidence="7" id="KW-0378">Hydrolase</keyword>
<dbReference type="KEGG" id="vde:111244038"/>
<evidence type="ECO:0000256" key="7">
    <source>
        <dbReference type="ARBA" id="ARBA00022801"/>
    </source>
</evidence>
<feature type="zinc finger region" description="C3H1-type" evidence="10">
    <location>
        <begin position="531"/>
        <end position="556"/>
    </location>
</feature>
<evidence type="ECO:0000256" key="1">
    <source>
        <dbReference type="ARBA" id="ARBA00001946"/>
    </source>
</evidence>
<evidence type="ECO:0000313" key="14">
    <source>
        <dbReference type="Proteomes" id="UP000594260"/>
    </source>
</evidence>
<dbReference type="GeneID" id="111244038"/>
<evidence type="ECO:0000256" key="8">
    <source>
        <dbReference type="ARBA" id="ARBA00022833"/>
    </source>
</evidence>
<organism evidence="13 14">
    <name type="scientific">Varroa destructor</name>
    <name type="common">Honeybee mite</name>
    <dbReference type="NCBI Taxonomy" id="109461"/>
    <lineage>
        <taxon>Eukaryota</taxon>
        <taxon>Metazoa</taxon>
        <taxon>Ecdysozoa</taxon>
        <taxon>Arthropoda</taxon>
        <taxon>Chelicerata</taxon>
        <taxon>Arachnida</taxon>
        <taxon>Acari</taxon>
        <taxon>Parasitiformes</taxon>
        <taxon>Mesostigmata</taxon>
        <taxon>Gamasina</taxon>
        <taxon>Dermanyssoidea</taxon>
        <taxon>Varroidae</taxon>
        <taxon>Varroa</taxon>
    </lineage>
</organism>
<dbReference type="GO" id="GO:0003729">
    <property type="term" value="F:mRNA binding"/>
    <property type="evidence" value="ECO:0007669"/>
    <property type="project" value="TreeGrafter"/>
</dbReference>
<evidence type="ECO:0000256" key="2">
    <source>
        <dbReference type="ARBA" id="ARBA00010922"/>
    </source>
</evidence>
<dbReference type="GO" id="GO:0008270">
    <property type="term" value="F:zinc ion binding"/>
    <property type="evidence" value="ECO:0007669"/>
    <property type="project" value="UniProtKB-KW"/>
</dbReference>
<dbReference type="RefSeq" id="XP_022646317.1">
    <property type="nucleotide sequence ID" value="XM_022790582.1"/>
</dbReference>
<dbReference type="Pfam" id="PF11977">
    <property type="entry name" value="RNase_Zc3h12a"/>
    <property type="match status" value="1"/>
</dbReference>
<accession>A0A7M7M3R9</accession>
<evidence type="ECO:0000256" key="5">
    <source>
        <dbReference type="ARBA" id="ARBA00022759"/>
    </source>
</evidence>
<feature type="region of interest" description="Disordered" evidence="11">
    <location>
        <begin position="892"/>
        <end position="922"/>
    </location>
</feature>
<dbReference type="GO" id="GO:0036464">
    <property type="term" value="C:cytoplasmic ribonucleoprotein granule"/>
    <property type="evidence" value="ECO:0007669"/>
    <property type="project" value="TreeGrafter"/>
</dbReference>
<dbReference type="PANTHER" id="PTHR12876:SF35">
    <property type="entry name" value="LD08718P-RELATED"/>
    <property type="match status" value="1"/>
</dbReference>
<dbReference type="FunCoup" id="A0A7M7M3R9">
    <property type="interactions" value="341"/>
</dbReference>
<feature type="domain" description="C3H1-type" evidence="12">
    <location>
        <begin position="531"/>
        <end position="556"/>
    </location>
</feature>
<dbReference type="EnsemblMetazoa" id="XM_022790582">
    <property type="protein sequence ID" value="XP_022646317"/>
    <property type="gene ID" value="LOC111244038"/>
</dbReference>
<evidence type="ECO:0000259" key="12">
    <source>
        <dbReference type="PROSITE" id="PS50103"/>
    </source>
</evidence>
<name>A0A7M7M3R9_VARDE</name>
<dbReference type="InterPro" id="IPR040546">
    <property type="entry name" value="Rege-1_UBA-like"/>
</dbReference>
<feature type="compositionally biased region" description="Polar residues" evidence="11">
    <location>
        <begin position="895"/>
        <end position="916"/>
    </location>
</feature>
<feature type="compositionally biased region" description="Polar residues" evidence="11">
    <location>
        <begin position="791"/>
        <end position="809"/>
    </location>
</feature>
<dbReference type="GO" id="GO:0004521">
    <property type="term" value="F:RNA endonuclease activity"/>
    <property type="evidence" value="ECO:0007669"/>
    <property type="project" value="TreeGrafter"/>
</dbReference>
<comment type="similarity">
    <text evidence="2">Belongs to the ZC3H12 family.</text>
</comment>
<evidence type="ECO:0000256" key="3">
    <source>
        <dbReference type="ARBA" id="ARBA00022722"/>
    </source>
</evidence>
<keyword evidence="5" id="KW-0255">Endonuclease</keyword>